<dbReference type="EMBL" id="GG699036">
    <property type="protein sequence ID" value="EEU33494.1"/>
    <property type="molecule type" value="Genomic_DNA"/>
</dbReference>
<dbReference type="Gene3D" id="3.40.50.300">
    <property type="entry name" value="P-loop containing nucleotide triphosphate hydrolases"/>
    <property type="match status" value="1"/>
</dbReference>
<dbReference type="GeneID" id="9666728"/>
<feature type="repeat" description="ANK" evidence="2">
    <location>
        <begin position="879"/>
        <end position="911"/>
    </location>
</feature>
<organism evidence="5 6">
    <name type="scientific">Fusarium vanettenii (strain ATCC MYA-4622 / CBS 123669 / FGSC 9596 / NRRL 45880 / 77-13-4)</name>
    <name type="common">Fusarium solani subsp. pisi</name>
    <dbReference type="NCBI Taxonomy" id="660122"/>
    <lineage>
        <taxon>Eukaryota</taxon>
        <taxon>Fungi</taxon>
        <taxon>Dikarya</taxon>
        <taxon>Ascomycota</taxon>
        <taxon>Pezizomycotina</taxon>
        <taxon>Sordariomycetes</taxon>
        <taxon>Hypocreomycetidae</taxon>
        <taxon>Hypocreales</taxon>
        <taxon>Nectriaceae</taxon>
        <taxon>Fusarium</taxon>
        <taxon>Fusarium solani species complex</taxon>
        <taxon>Fusarium vanettenii</taxon>
    </lineage>
</organism>
<reference evidence="5 6" key="1">
    <citation type="journal article" date="2009" name="PLoS Genet.">
        <title>The genome of Nectria haematococca: contribution of supernumerary chromosomes to gene expansion.</title>
        <authorList>
            <person name="Coleman J.J."/>
            <person name="Rounsley S.D."/>
            <person name="Rodriguez-Carres M."/>
            <person name="Kuo A."/>
            <person name="Wasmann C.C."/>
            <person name="Grimwood J."/>
            <person name="Schmutz J."/>
            <person name="Taga M."/>
            <person name="White G.J."/>
            <person name="Zhou S."/>
            <person name="Schwartz D.C."/>
            <person name="Freitag M."/>
            <person name="Ma L.J."/>
            <person name="Danchin E.G."/>
            <person name="Henrissat B."/>
            <person name="Coutinho P.M."/>
            <person name="Nelson D.R."/>
            <person name="Straney D."/>
            <person name="Napoli C.A."/>
            <person name="Barker B.M."/>
            <person name="Gribskov M."/>
            <person name="Rep M."/>
            <person name="Kroken S."/>
            <person name="Molnar I."/>
            <person name="Rensing C."/>
            <person name="Kennell J.C."/>
            <person name="Zamora J."/>
            <person name="Farman M.L."/>
            <person name="Selker E.U."/>
            <person name="Salamov A."/>
            <person name="Shapiro H."/>
            <person name="Pangilinan J."/>
            <person name="Lindquist E."/>
            <person name="Lamers C."/>
            <person name="Grigoriev I.V."/>
            <person name="Geiser D.M."/>
            <person name="Covert S.F."/>
            <person name="Temporini E."/>
            <person name="Vanetten H.D."/>
        </authorList>
    </citation>
    <scope>NUCLEOTIDE SEQUENCE [LARGE SCALE GENOMIC DNA]</scope>
    <source>
        <strain evidence="6">ATCC MYA-4622 / CBS 123669 / FGSC 9596 / NRRL 45880 / 77-13-4</strain>
    </source>
</reference>
<dbReference type="SUPFAM" id="SSF52540">
    <property type="entry name" value="P-loop containing nucleoside triphosphate hydrolases"/>
    <property type="match status" value="1"/>
</dbReference>
<evidence type="ECO:0000256" key="1">
    <source>
        <dbReference type="ARBA" id="ARBA00022737"/>
    </source>
</evidence>
<dbReference type="SMART" id="SM00248">
    <property type="entry name" value="ANK"/>
    <property type="match status" value="22"/>
</dbReference>
<dbReference type="InterPro" id="IPR056884">
    <property type="entry name" value="NPHP3-like_N"/>
</dbReference>
<dbReference type="eggNOG" id="KOG4177">
    <property type="taxonomic scope" value="Eukaryota"/>
</dbReference>
<dbReference type="GO" id="GO:0005737">
    <property type="term" value="C:cytoplasm"/>
    <property type="evidence" value="ECO:0007669"/>
    <property type="project" value="TreeGrafter"/>
</dbReference>
<dbReference type="Pfam" id="PF00023">
    <property type="entry name" value="Ank"/>
    <property type="match status" value="2"/>
</dbReference>
<dbReference type="Proteomes" id="UP000005206">
    <property type="component" value="Unassembled WGS sequence"/>
</dbReference>
<sequence>MSDSENYSDPDAIIVDRDDVSNYNPDNILPKSTDEIKKIREWLEPTSYSVAGGEFRKHLTSHAPGTGQWLTSTDEYRQWLQGADLGLLWIKGIPGSGKSVHVAKLIDDLGKANPGCPVLFFFFRQIIAANHNPQALLRDWLEQVLHYSPPLQHQLWTYIEDGVSLSSLSTDDLLKDLQMAFRGLPDKVFCVADALDEMDTGNDAFLRTIGSLGQWKPAKVKVLVSSRPVPRVEIPLRQTPALHIRLEERLVDVDISTYVNSALSESHIPRSEWDVIVNAVPGRANGLFLYAKLAMEAFLEPGADIKTVLAHLPADLNVLYTELLQEHARRSGISPSVQHLILQSVTHATKPLRLLELAEMCSVIDPAGNGRDLRAMKDLVRTACGPLLEILPDETVSVVHHSFTEYLKGTTRSEHEGGYPVLRPGPAHAQLALSCLRYLLVTRCLDEIEITIDDSDTKLGFGDENCQYPNSTRVSEAVLELRMKFPFFEYATRNWHAHIRSSEDVSYEQDEINEVLEQFLSVDKNIKAWLEVSWPGYGTNARMFTALHLAGRYGLVAYTRKLVAGWSGDLNACDITGKTSLWWAAYEGHAATVRELIAGGADPDHRDGLSGRKPLHEAASKNHHAVVRVLLDAGVDPFTPQGLTDRDIAGEEMSDGSGKPAIAHACEHGHVETVDVFLPYIDLEAMHNCLAWAAENGQARVVTHMLAQPGVEVEAMVHGSTSLFKACLTRDLATVEVLLEAGADPECLNEVWVQEFGSFEQKGKMSDGSFARYTCLHALCGVPDLSISPHDWDDDDCCEILTLLIKAGADVNRQMEDGTTALHSAVKLSYYLARLLVEHGVSAQGVDSKGRTPLHYSQVPACIPLLTEAGADINARDVHGDTPLLAALGDGNEYKVLLLLECGADARVLNSAGESTLHVALKSYYATPNIVQALLESGVEPDRRNRKDETALMVSFRSQDAEKIWDLLLSAGADINAQDRTGRTIFWHNIPQLSKARSNVDDKGSCNPVQFLLDQGALPHLRDHRGRTCLHEAIKTQMVGFSSDDKKDTPNFDFLLGIGLDHTIVDHDGNTLLHELAAREGSTVAYGRKWVFPLWERLVDTLGLDVDQQNHSGRTPLHVLCDAYPQGAQRYVEDPEPIDFLIKRMKNFDVKDHAGVTALHIASTRTEYCTEKLLKAGLDARATTHQDLTPLHLAARAQESNIVGMLVCSLRESSHRKSRAEPDTPLPNDNGDGSKIAGIDAQDVNGLTPLYYAIRSGRVETVFILLEAGANVHIGGYVFKACSEFEEEALHNATCHTKLDPLTQREIKVDVSNTCEEYHSSKSPSTEFSTSDSTRLEEIVKLLVRYGADTSGLGPSKHSSDRGVIGDCVWQGKAYTARCLVDQVPHSLWVEPGKLTPYSSFLAVSAPAYDPSLARSDKFPSVEAGEPSAYNFILFLRQRQYQLVKELAKRGTRFLPDPREQHHSSHFALLVRHGFTLLVQRIGAIESKRALGQGDWHAFSDSSKAGLWCANRPENENQSEGRVVHHWYTSDVEQIPKPFLLEAVQRELPNLGVVKSLVEDFHIDVNERTWNSEFTDDGRQLVYNESALHYVAEGFCWWHVHHALKYLLKVPGIDINLRVEGGFTPLHVAIGGRNTVFKSRPHAYDSVKRLLKAGADVHAVTRTGKSCLSLAKHNDRIVRLLIKHGAKVSSDDVVSAVEAGRVDVIRELLNATDDDGERLDLDLDPALRAAGMLFRKPEPDDGIWSPSVDNVIVIEMIGILIDHGANPLSNFFILIQEESDDYDYLGRKRIHFKKGVSTLDENVKYYEKTLLHSLLGVTDFQIQPFLVSGIDVNYKNLEGLTVLHAACASGDLVTRPFDTHTSTTDGGPQETIFQRLVALGANLSTRDNRGRTILVSLLNSFSWTTSPEWRATLEDIITLAPELVHEADLDGDTPLMYAVRRAVDSVADTRTVYRLLSAGASPLVTNKYGESVLHMLARDLGTAGLRELFRDFVSHGADINGCDTSGETPLFRFARRFPQDPDNRYSPDYTKRKIRGDEYEVPREQGAIALLKELGADFFAKDNKGKGLLHVAASGDVVRFQELTAAGLDPMMENNMQQTAIDIAAASCNNSVLEIFEKKARR</sequence>
<dbReference type="OrthoDB" id="21416at2759"/>
<feature type="repeat" description="ANK" evidence="2">
    <location>
        <begin position="610"/>
        <end position="636"/>
    </location>
</feature>
<gene>
    <name evidence="5" type="ORF">NECHADRAFT_89430</name>
</gene>
<proteinExistence type="predicted"/>
<dbReference type="PROSITE" id="PS50088">
    <property type="entry name" value="ANK_REPEAT"/>
    <property type="match status" value="8"/>
</dbReference>
<name>C7ZR63_FUSV7</name>
<evidence type="ECO:0000313" key="6">
    <source>
        <dbReference type="Proteomes" id="UP000005206"/>
    </source>
</evidence>
<dbReference type="InterPro" id="IPR036770">
    <property type="entry name" value="Ankyrin_rpt-contain_sf"/>
</dbReference>
<dbReference type="PANTHER" id="PTHR24118">
    <property type="entry name" value="POTE ANKYRIN DOMAIN"/>
    <property type="match status" value="1"/>
</dbReference>
<keyword evidence="1" id="KW-0677">Repeat</keyword>
<dbReference type="GO" id="GO:0005634">
    <property type="term" value="C:nucleus"/>
    <property type="evidence" value="ECO:0007669"/>
    <property type="project" value="TreeGrafter"/>
</dbReference>
<dbReference type="Pfam" id="PF24883">
    <property type="entry name" value="NPHP3_N"/>
    <property type="match status" value="1"/>
</dbReference>
<dbReference type="KEGG" id="nhe:NECHADRAFT_89430"/>
<feature type="region of interest" description="Disordered" evidence="3">
    <location>
        <begin position="1214"/>
        <end position="1237"/>
    </location>
</feature>
<dbReference type="RefSeq" id="XP_003039207.1">
    <property type="nucleotide sequence ID" value="XM_003039161.1"/>
</dbReference>
<dbReference type="OMA" id="CEHTENT"/>
<dbReference type="VEuPathDB" id="FungiDB:NECHADRAFT_89430"/>
<feature type="repeat" description="ANK" evidence="2">
    <location>
        <begin position="718"/>
        <end position="750"/>
    </location>
</feature>
<feature type="repeat" description="ANK" evidence="2">
    <location>
        <begin position="912"/>
        <end position="946"/>
    </location>
</feature>
<dbReference type="PROSITE" id="PS50297">
    <property type="entry name" value="ANK_REP_REGION"/>
    <property type="match status" value="6"/>
</dbReference>
<evidence type="ECO:0000313" key="5">
    <source>
        <dbReference type="EMBL" id="EEU33494.1"/>
    </source>
</evidence>
<feature type="domain" description="Nephrocystin 3-like N-terminal" evidence="4">
    <location>
        <begin position="65"/>
        <end position="227"/>
    </location>
</feature>
<keyword evidence="2" id="KW-0040">ANK repeat</keyword>
<dbReference type="Pfam" id="PF12796">
    <property type="entry name" value="Ank_2"/>
    <property type="match status" value="4"/>
</dbReference>
<protein>
    <recommendedName>
        <fullName evidence="4">Nephrocystin 3-like N-terminal domain-containing protein</fullName>
    </recommendedName>
</protein>
<dbReference type="InterPro" id="IPR002110">
    <property type="entry name" value="Ankyrin_rpt"/>
</dbReference>
<keyword evidence="6" id="KW-1185">Reference proteome</keyword>
<dbReference type="SUPFAM" id="SSF48403">
    <property type="entry name" value="Ankyrin repeat"/>
    <property type="match status" value="5"/>
</dbReference>
<feature type="repeat" description="ANK" evidence="2">
    <location>
        <begin position="1245"/>
        <end position="1277"/>
    </location>
</feature>
<evidence type="ECO:0000256" key="2">
    <source>
        <dbReference type="PROSITE-ProRule" id="PRU00023"/>
    </source>
</evidence>
<evidence type="ECO:0000256" key="3">
    <source>
        <dbReference type="SAM" id="MobiDB-lite"/>
    </source>
</evidence>
<dbReference type="Gene3D" id="1.25.40.20">
    <property type="entry name" value="Ankyrin repeat-containing domain"/>
    <property type="match status" value="9"/>
</dbReference>
<feature type="repeat" description="ANK" evidence="2">
    <location>
        <begin position="1621"/>
        <end position="1662"/>
    </location>
</feature>
<dbReference type="InterPro" id="IPR027417">
    <property type="entry name" value="P-loop_NTPase"/>
</dbReference>
<feature type="repeat" description="ANK" evidence="2">
    <location>
        <begin position="576"/>
        <end position="608"/>
    </location>
</feature>
<dbReference type="HOGENOM" id="CLU_001540_1_0_1"/>
<dbReference type="PANTHER" id="PTHR24118:SF99">
    <property type="entry name" value="POTE ANKYRIN DOMAIN FAMILY MEMBER 3C-RELATED"/>
    <property type="match status" value="1"/>
</dbReference>
<evidence type="ECO:0000259" key="4">
    <source>
        <dbReference type="Pfam" id="PF24883"/>
    </source>
</evidence>
<feature type="repeat" description="ANK" evidence="2">
    <location>
        <begin position="947"/>
        <end position="980"/>
    </location>
</feature>
<accession>C7ZR63</accession>
<dbReference type="InParanoid" id="C7ZR63"/>